<organism evidence="1 2">
    <name type="scientific">Oncorhynchus mykiss</name>
    <name type="common">Rainbow trout</name>
    <name type="synonym">Salmo gairdneri</name>
    <dbReference type="NCBI Taxonomy" id="8022"/>
    <lineage>
        <taxon>Eukaryota</taxon>
        <taxon>Metazoa</taxon>
        <taxon>Chordata</taxon>
        <taxon>Craniata</taxon>
        <taxon>Vertebrata</taxon>
        <taxon>Euteleostomi</taxon>
        <taxon>Actinopterygii</taxon>
        <taxon>Neopterygii</taxon>
        <taxon>Teleostei</taxon>
        <taxon>Protacanthopterygii</taxon>
        <taxon>Salmoniformes</taxon>
        <taxon>Salmonidae</taxon>
        <taxon>Salmoninae</taxon>
        <taxon>Oncorhynchus</taxon>
    </lineage>
</organism>
<dbReference type="GO" id="GO:0005777">
    <property type="term" value="C:peroxisome"/>
    <property type="evidence" value="ECO:0007669"/>
    <property type="project" value="TreeGrafter"/>
</dbReference>
<dbReference type="InterPro" id="IPR039889">
    <property type="entry name" value="CCD33"/>
</dbReference>
<evidence type="ECO:0000313" key="2">
    <source>
        <dbReference type="Proteomes" id="UP000193380"/>
    </source>
</evidence>
<dbReference type="PANTHER" id="PTHR21623:SF2">
    <property type="entry name" value="COILED-COIL DOMAIN-CONTAINING PROTEIN 33"/>
    <property type="match status" value="1"/>
</dbReference>
<reference evidence="1" key="1">
    <citation type="journal article" date="2014" name="Nat. Commun.">
        <title>The rainbow trout genome provides novel insights into evolution after whole-genome duplication in vertebrates.</title>
        <authorList>
            <person name="Berthelot C."/>
            <person name="Brunet F."/>
            <person name="Chalopin D."/>
            <person name="Juanchich A."/>
            <person name="Bernard M."/>
            <person name="Noel B."/>
            <person name="Bento P."/>
            <person name="Da Silva C."/>
            <person name="Labadie K."/>
            <person name="Alberti A."/>
            <person name="Aury J.M."/>
            <person name="Louis A."/>
            <person name="Dehais P."/>
            <person name="Bardou P."/>
            <person name="Montfort J."/>
            <person name="Klopp C."/>
            <person name="Cabau C."/>
            <person name="Gaspin C."/>
            <person name="Thorgaard G.H."/>
            <person name="Boussaha M."/>
            <person name="Quillet E."/>
            <person name="Guyomard R."/>
            <person name="Galiana D."/>
            <person name="Bobe J."/>
            <person name="Volff J.N."/>
            <person name="Genet C."/>
            <person name="Wincker P."/>
            <person name="Jaillon O."/>
            <person name="Roest Crollius H."/>
            <person name="Guiguen Y."/>
        </authorList>
    </citation>
    <scope>NUCLEOTIDE SEQUENCE [LARGE SCALE GENOMIC DNA]</scope>
</reference>
<name>A0A060ZGS1_ONCMY</name>
<accession>A0A060ZGS1</accession>
<dbReference type="Proteomes" id="UP000193380">
    <property type="component" value="Unassembled WGS sequence"/>
</dbReference>
<protein>
    <submittedName>
        <fullName evidence="1">Uncharacterized protein</fullName>
    </submittedName>
</protein>
<reference evidence="1" key="2">
    <citation type="submission" date="2014-03" db="EMBL/GenBank/DDBJ databases">
        <authorList>
            <person name="Genoscope - CEA"/>
        </authorList>
    </citation>
    <scope>NUCLEOTIDE SEQUENCE</scope>
</reference>
<evidence type="ECO:0000313" key="1">
    <source>
        <dbReference type="EMBL" id="CDR00754.1"/>
    </source>
</evidence>
<gene>
    <name evidence="1" type="ORF">GSONMT00032878001</name>
</gene>
<dbReference type="EMBL" id="FR960649">
    <property type="protein sequence ID" value="CDR00754.1"/>
    <property type="molecule type" value="Genomic_DNA"/>
</dbReference>
<dbReference type="PaxDb" id="8022-A0A060ZGS1"/>
<dbReference type="AlphaFoldDB" id="A0A060ZGS1"/>
<dbReference type="PANTHER" id="PTHR21623">
    <property type="entry name" value="SPERIOLIN-BINDING FACTOR"/>
    <property type="match status" value="1"/>
</dbReference>
<proteinExistence type="predicted"/>
<dbReference type="STRING" id="8022.A0A060ZGS1"/>
<sequence length="77" mass="8761">MRKMAEDIIALRTQVVTLGTDNSQLRSDLTLHQDLGRHLLDDTDVDVMTKAEIADRIGTPFFYIIILCKRTSITISR</sequence>